<evidence type="ECO:0000313" key="1">
    <source>
        <dbReference type="Ensembl" id="ENSENLP00000018199.1"/>
    </source>
</evidence>
<dbReference type="SUPFAM" id="SSF56219">
    <property type="entry name" value="DNase I-like"/>
    <property type="match status" value="1"/>
</dbReference>
<sequence>TPVKRKKEKKETHLGDEEHRKYHREWVGQIFFSSHPTTKRGVITLNHKNLPFTVTSSCKDTKGRYILVSIMHSENILLADMDCPNMIIGDDFNCALYPMMDRSPSQTVISKNAKAALNINKEFDLLDIWSYLNTHSKQYTFHSQPHSSASCIDYIFTFHFHLVEQLNIGHIALSDHAPVVMSIQPLKSTERSFSWRMNTTLLMDKKFINYLNDQADLFLEFNDKDAADSRIVWGTYEAYMRGMIISYTSRRKKERVAKQFEIERKIKRLEEDYYVTKREVTLIEMKATRIALHNLVIRKLFYKQKKNHSNRGNAKAINQLRQTI</sequence>
<dbReference type="Proteomes" id="UP000472264">
    <property type="component" value="Chromosome 8"/>
</dbReference>
<dbReference type="AlphaFoldDB" id="A0A665UG82"/>
<reference evidence="1" key="1">
    <citation type="submission" date="2021-04" db="EMBL/GenBank/DDBJ databases">
        <authorList>
            <consortium name="Wellcome Sanger Institute Data Sharing"/>
        </authorList>
    </citation>
    <scope>NUCLEOTIDE SEQUENCE [LARGE SCALE GENOMIC DNA]</scope>
</reference>
<organism evidence="1 2">
    <name type="scientific">Echeneis naucrates</name>
    <name type="common">Live sharksucker</name>
    <dbReference type="NCBI Taxonomy" id="173247"/>
    <lineage>
        <taxon>Eukaryota</taxon>
        <taxon>Metazoa</taxon>
        <taxon>Chordata</taxon>
        <taxon>Craniata</taxon>
        <taxon>Vertebrata</taxon>
        <taxon>Euteleostomi</taxon>
        <taxon>Actinopterygii</taxon>
        <taxon>Neopterygii</taxon>
        <taxon>Teleostei</taxon>
        <taxon>Neoteleostei</taxon>
        <taxon>Acanthomorphata</taxon>
        <taxon>Carangaria</taxon>
        <taxon>Carangiformes</taxon>
        <taxon>Echeneidae</taxon>
        <taxon>Echeneis</taxon>
    </lineage>
</organism>
<proteinExistence type="predicted"/>
<keyword evidence="2" id="KW-1185">Reference proteome</keyword>
<dbReference type="InParanoid" id="A0A665UG82"/>
<reference evidence="1" key="3">
    <citation type="submission" date="2025-09" db="UniProtKB">
        <authorList>
            <consortium name="Ensembl"/>
        </authorList>
    </citation>
    <scope>IDENTIFICATION</scope>
</reference>
<evidence type="ECO:0000313" key="2">
    <source>
        <dbReference type="Proteomes" id="UP000472264"/>
    </source>
</evidence>
<dbReference type="Gene3D" id="3.60.10.10">
    <property type="entry name" value="Endonuclease/exonuclease/phosphatase"/>
    <property type="match status" value="2"/>
</dbReference>
<evidence type="ECO:0008006" key="3">
    <source>
        <dbReference type="Google" id="ProtNLM"/>
    </source>
</evidence>
<reference evidence="1" key="2">
    <citation type="submission" date="2025-08" db="UniProtKB">
        <authorList>
            <consortium name="Ensembl"/>
        </authorList>
    </citation>
    <scope>IDENTIFICATION</scope>
</reference>
<dbReference type="InterPro" id="IPR036691">
    <property type="entry name" value="Endo/exonu/phosph_ase_sf"/>
</dbReference>
<accession>A0A665UG82</accession>
<dbReference type="Ensembl" id="ENSENLT00000018892.1">
    <property type="protein sequence ID" value="ENSENLP00000018199.1"/>
    <property type="gene ID" value="ENSENLG00000008377.1"/>
</dbReference>
<dbReference type="PANTHER" id="PTHR19446">
    <property type="entry name" value="REVERSE TRANSCRIPTASES"/>
    <property type="match status" value="1"/>
</dbReference>
<protein>
    <recommendedName>
        <fullName evidence="3">Endonuclease/exonuclease/phosphatase domain-containing protein</fullName>
    </recommendedName>
</protein>
<dbReference type="OMA" id="ASCIDYI"/>
<name>A0A665UG82_ECHNA</name>